<dbReference type="AlphaFoldDB" id="A0A0E9PKD1"/>
<name>A0A0E9PKD1_ANGAN</name>
<accession>A0A0E9PKD1</accession>
<organism evidence="1">
    <name type="scientific">Anguilla anguilla</name>
    <name type="common">European freshwater eel</name>
    <name type="synonym">Muraena anguilla</name>
    <dbReference type="NCBI Taxonomy" id="7936"/>
    <lineage>
        <taxon>Eukaryota</taxon>
        <taxon>Metazoa</taxon>
        <taxon>Chordata</taxon>
        <taxon>Craniata</taxon>
        <taxon>Vertebrata</taxon>
        <taxon>Euteleostomi</taxon>
        <taxon>Actinopterygii</taxon>
        <taxon>Neopterygii</taxon>
        <taxon>Teleostei</taxon>
        <taxon>Anguilliformes</taxon>
        <taxon>Anguillidae</taxon>
        <taxon>Anguilla</taxon>
    </lineage>
</organism>
<reference evidence="1" key="1">
    <citation type="submission" date="2014-11" db="EMBL/GenBank/DDBJ databases">
        <authorList>
            <person name="Amaro Gonzalez C."/>
        </authorList>
    </citation>
    <scope>NUCLEOTIDE SEQUENCE</scope>
</reference>
<protein>
    <submittedName>
        <fullName evidence="1">Uncharacterized protein</fullName>
    </submittedName>
</protein>
<proteinExistence type="predicted"/>
<dbReference type="EMBL" id="GBXM01103466">
    <property type="protein sequence ID" value="JAH05111.1"/>
    <property type="molecule type" value="Transcribed_RNA"/>
</dbReference>
<sequence length="23" mass="2382">MSLSMCIGLIGRNSLSVSLFPVG</sequence>
<evidence type="ECO:0000313" key="1">
    <source>
        <dbReference type="EMBL" id="JAH05111.1"/>
    </source>
</evidence>
<reference evidence="1" key="2">
    <citation type="journal article" date="2015" name="Fish Shellfish Immunol.">
        <title>Early steps in the European eel (Anguilla anguilla)-Vibrio vulnificus interaction in the gills: Role of the RtxA13 toxin.</title>
        <authorList>
            <person name="Callol A."/>
            <person name="Pajuelo D."/>
            <person name="Ebbesson L."/>
            <person name="Teles M."/>
            <person name="MacKenzie S."/>
            <person name="Amaro C."/>
        </authorList>
    </citation>
    <scope>NUCLEOTIDE SEQUENCE</scope>
</reference>